<dbReference type="AlphaFoldDB" id="U6KLQ6"/>
<organism evidence="2 3">
    <name type="scientific">Eimeria mitis</name>
    <dbReference type="NCBI Taxonomy" id="44415"/>
    <lineage>
        <taxon>Eukaryota</taxon>
        <taxon>Sar</taxon>
        <taxon>Alveolata</taxon>
        <taxon>Apicomplexa</taxon>
        <taxon>Conoidasida</taxon>
        <taxon>Coccidia</taxon>
        <taxon>Eucoccidiorida</taxon>
        <taxon>Eimeriorina</taxon>
        <taxon>Eimeriidae</taxon>
        <taxon>Eimeria</taxon>
    </lineage>
</organism>
<dbReference type="VEuPathDB" id="ToxoDB:EMH_0080990"/>
<sequence length="155" mass="17456">MSADIAGPSPEPLRTRSRRQSGATANRKSSTPARSQEQDAKETGDPRKSGEPTSEWKVELLEFLRQMRDEFGARNEGLLKLHRQATEEIRANTESGAIAVTTEDGTNMSSFLRLFEKEFRERGVPEEQWGSRLKYYFSKRNSGKGGYQKNSGDPV</sequence>
<evidence type="ECO:0000313" key="3">
    <source>
        <dbReference type="Proteomes" id="UP000030744"/>
    </source>
</evidence>
<feature type="region of interest" description="Disordered" evidence="1">
    <location>
        <begin position="1"/>
        <end position="55"/>
    </location>
</feature>
<protein>
    <submittedName>
        <fullName evidence="2">Uncharacterized protein</fullName>
    </submittedName>
</protein>
<feature type="compositionally biased region" description="Basic and acidic residues" evidence="1">
    <location>
        <begin position="36"/>
        <end position="55"/>
    </location>
</feature>
<dbReference type="EMBL" id="HG735847">
    <property type="protein sequence ID" value="CDJ36363.1"/>
    <property type="molecule type" value="Genomic_DNA"/>
</dbReference>
<feature type="compositionally biased region" description="Polar residues" evidence="1">
    <location>
        <begin position="20"/>
        <end position="35"/>
    </location>
</feature>
<dbReference type="Proteomes" id="UP000030744">
    <property type="component" value="Unassembled WGS sequence"/>
</dbReference>
<keyword evidence="3" id="KW-1185">Reference proteome</keyword>
<gene>
    <name evidence="2" type="ORF">EMH_0080990</name>
</gene>
<reference evidence="2" key="1">
    <citation type="submission" date="2013-10" db="EMBL/GenBank/DDBJ databases">
        <title>Genomic analysis of the causative agents of coccidiosis in chickens.</title>
        <authorList>
            <person name="Reid A.J."/>
            <person name="Blake D."/>
            <person name="Billington K."/>
            <person name="Browne H."/>
            <person name="Dunn M."/>
            <person name="Hung S."/>
            <person name="Kawahara F."/>
            <person name="Miranda-Saavedra D."/>
            <person name="Mourier T."/>
            <person name="Nagra H."/>
            <person name="Otto T.D."/>
            <person name="Rawlings N."/>
            <person name="Sanchez A."/>
            <person name="Sanders M."/>
            <person name="Subramaniam C."/>
            <person name="Tay Y."/>
            <person name="Dear P."/>
            <person name="Doerig C."/>
            <person name="Gruber A."/>
            <person name="Parkinson J."/>
            <person name="Shirley M."/>
            <person name="Wan K.L."/>
            <person name="Berriman M."/>
            <person name="Tomley F."/>
            <person name="Pain A."/>
        </authorList>
    </citation>
    <scope>NUCLEOTIDE SEQUENCE [LARGE SCALE GENOMIC DNA]</scope>
    <source>
        <strain evidence="2">Houghton</strain>
    </source>
</reference>
<dbReference type="GeneID" id="60404347"/>
<dbReference type="RefSeq" id="XP_037878652.1">
    <property type="nucleotide sequence ID" value="XM_038022798.1"/>
</dbReference>
<name>U6KLQ6_9EIME</name>
<proteinExistence type="predicted"/>
<accession>U6KLQ6</accession>
<evidence type="ECO:0000256" key="1">
    <source>
        <dbReference type="SAM" id="MobiDB-lite"/>
    </source>
</evidence>
<reference evidence="2" key="2">
    <citation type="submission" date="2013-10" db="EMBL/GenBank/DDBJ databases">
        <authorList>
            <person name="Aslett M."/>
        </authorList>
    </citation>
    <scope>NUCLEOTIDE SEQUENCE [LARGE SCALE GENOMIC DNA]</scope>
    <source>
        <strain evidence="2">Houghton</strain>
    </source>
</reference>
<evidence type="ECO:0000313" key="2">
    <source>
        <dbReference type="EMBL" id="CDJ36363.1"/>
    </source>
</evidence>